<evidence type="ECO:0000259" key="1">
    <source>
        <dbReference type="Pfam" id="PF14501"/>
    </source>
</evidence>
<dbReference type="Gene3D" id="3.30.565.10">
    <property type="entry name" value="Histidine kinase-like ATPase, C-terminal domain"/>
    <property type="match status" value="1"/>
</dbReference>
<evidence type="ECO:0000313" key="2">
    <source>
        <dbReference type="EMBL" id="RGI67083.1"/>
    </source>
</evidence>
<accession>A0A3E4E8H9</accession>
<reference evidence="2 3" key="1">
    <citation type="submission" date="2018-08" db="EMBL/GenBank/DDBJ databases">
        <title>A genome reference for cultivated species of the human gut microbiota.</title>
        <authorList>
            <person name="Zou Y."/>
            <person name="Xue W."/>
            <person name="Luo G."/>
        </authorList>
    </citation>
    <scope>NUCLEOTIDE SEQUENCE [LARGE SCALE GENOMIC DNA]</scope>
    <source>
        <strain evidence="2 3">TM10-3</strain>
    </source>
</reference>
<feature type="domain" description="Sensor histidine kinase NatK-like C-terminal" evidence="1">
    <location>
        <begin position="16"/>
        <end position="114"/>
    </location>
</feature>
<dbReference type="InterPro" id="IPR036890">
    <property type="entry name" value="HATPase_C_sf"/>
</dbReference>
<dbReference type="EMBL" id="QSOB01000014">
    <property type="protein sequence ID" value="RGI67083.1"/>
    <property type="molecule type" value="Genomic_DNA"/>
</dbReference>
<organism evidence="2 3">
    <name type="scientific">Agathobacter rectalis</name>
    <dbReference type="NCBI Taxonomy" id="39491"/>
    <lineage>
        <taxon>Bacteria</taxon>
        <taxon>Bacillati</taxon>
        <taxon>Bacillota</taxon>
        <taxon>Clostridia</taxon>
        <taxon>Lachnospirales</taxon>
        <taxon>Lachnospiraceae</taxon>
        <taxon>Agathobacter</taxon>
    </lineage>
</organism>
<dbReference type="GO" id="GO:0005524">
    <property type="term" value="F:ATP binding"/>
    <property type="evidence" value="ECO:0007669"/>
    <property type="project" value="UniProtKB-KW"/>
</dbReference>
<dbReference type="CDD" id="cd16935">
    <property type="entry name" value="HATPase_AgrC-ComD-like"/>
    <property type="match status" value="1"/>
</dbReference>
<keyword evidence="2" id="KW-0547">Nucleotide-binding</keyword>
<dbReference type="AlphaFoldDB" id="A0A3E4E8H9"/>
<proteinExistence type="predicted"/>
<dbReference type="PANTHER" id="PTHR40448">
    <property type="entry name" value="TWO-COMPONENT SENSOR HISTIDINE KINASE"/>
    <property type="match status" value="1"/>
</dbReference>
<sequence length="114" mass="13189">MYIRASPVTVGIKKRCTIISNLLNNAIEACEKIQEDKRIIEFEIAGYNSQIFISVCNSYDMESIINQKQKFITTKEDKLNHGIGLENVRRTVKKYDGDMRISQENERFIVSINI</sequence>
<evidence type="ECO:0000313" key="3">
    <source>
        <dbReference type="Proteomes" id="UP000260642"/>
    </source>
</evidence>
<protein>
    <submittedName>
        <fullName evidence="2">ATP-binding protein</fullName>
    </submittedName>
</protein>
<dbReference type="GO" id="GO:0042802">
    <property type="term" value="F:identical protein binding"/>
    <property type="evidence" value="ECO:0007669"/>
    <property type="project" value="TreeGrafter"/>
</dbReference>
<keyword evidence="2" id="KW-0067">ATP-binding</keyword>
<dbReference type="Pfam" id="PF14501">
    <property type="entry name" value="HATPase_c_5"/>
    <property type="match status" value="1"/>
</dbReference>
<dbReference type="Proteomes" id="UP000260642">
    <property type="component" value="Unassembled WGS sequence"/>
</dbReference>
<gene>
    <name evidence="2" type="ORF">DXD95_10250</name>
</gene>
<dbReference type="PANTHER" id="PTHR40448:SF1">
    <property type="entry name" value="TWO-COMPONENT SENSOR HISTIDINE KINASE"/>
    <property type="match status" value="1"/>
</dbReference>
<comment type="caution">
    <text evidence="2">The sequence shown here is derived from an EMBL/GenBank/DDBJ whole genome shotgun (WGS) entry which is preliminary data.</text>
</comment>
<dbReference type="InterPro" id="IPR032834">
    <property type="entry name" value="NatK-like_C"/>
</dbReference>
<dbReference type="SUPFAM" id="SSF55874">
    <property type="entry name" value="ATPase domain of HSP90 chaperone/DNA topoisomerase II/histidine kinase"/>
    <property type="match status" value="1"/>
</dbReference>
<name>A0A3E4E8H9_9FIRM</name>